<keyword evidence="1" id="KW-0732">Signal</keyword>
<evidence type="ECO:0000256" key="1">
    <source>
        <dbReference type="SAM" id="SignalP"/>
    </source>
</evidence>
<dbReference type="SUPFAM" id="SSF117074">
    <property type="entry name" value="Hypothetical protein PA1324"/>
    <property type="match status" value="1"/>
</dbReference>
<gene>
    <name evidence="2" type="ORF">HNP77_002279</name>
</gene>
<evidence type="ECO:0000313" key="2">
    <source>
        <dbReference type="EMBL" id="MBB5219890.1"/>
    </source>
</evidence>
<evidence type="ECO:0008006" key="4">
    <source>
        <dbReference type="Google" id="ProtNLM"/>
    </source>
</evidence>
<reference evidence="2 3" key="1">
    <citation type="submission" date="2020-08" db="EMBL/GenBank/DDBJ databases">
        <title>Genomic Encyclopedia of Type Strains, Phase IV (KMG-IV): sequencing the most valuable type-strain genomes for metagenomic binning, comparative biology and taxonomic classification.</title>
        <authorList>
            <person name="Goeker M."/>
        </authorList>
    </citation>
    <scope>NUCLEOTIDE SEQUENCE [LARGE SCALE GENOMIC DNA]</scope>
    <source>
        <strain evidence="2 3">DSM 103679</strain>
    </source>
</reference>
<comment type="caution">
    <text evidence="2">The sequence shown here is derived from an EMBL/GenBank/DDBJ whole genome shotgun (WGS) entry which is preliminary data.</text>
</comment>
<dbReference type="AlphaFoldDB" id="A0A840SGM6"/>
<feature type="signal peptide" evidence="1">
    <location>
        <begin position="1"/>
        <end position="27"/>
    </location>
</feature>
<dbReference type="InterPro" id="IPR013783">
    <property type="entry name" value="Ig-like_fold"/>
</dbReference>
<sequence length="146" mass="16197">MSCKNFFQKSYVIFICLFLAVIFSACSSKDDVPAYGTPSDDYKALYGIVYVDSNKNEKYDSGEEVSGVKVRVETEDVTKVSYETPVTTSDGTYTVSFFSDKDKVSIHLSTGENSQRVYEEKTVEVDFSTAKSISDYNIAVEIAGES</sequence>
<keyword evidence="3" id="KW-1185">Reference proteome</keyword>
<dbReference type="Gene3D" id="2.60.40.10">
    <property type="entry name" value="Immunoglobulins"/>
    <property type="match status" value="1"/>
</dbReference>
<protein>
    <recommendedName>
        <fullName evidence="4">Carboxypeptidase regulatory-like domain-containing protein</fullName>
    </recommendedName>
</protein>
<organism evidence="2 3">
    <name type="scientific">Treponema rectale</name>
    <dbReference type="NCBI Taxonomy" id="744512"/>
    <lineage>
        <taxon>Bacteria</taxon>
        <taxon>Pseudomonadati</taxon>
        <taxon>Spirochaetota</taxon>
        <taxon>Spirochaetia</taxon>
        <taxon>Spirochaetales</taxon>
        <taxon>Treponemataceae</taxon>
        <taxon>Treponema</taxon>
    </lineage>
</organism>
<name>A0A840SGM6_9SPIR</name>
<accession>A0A840SGM6</accession>
<feature type="chain" id="PRO_5032285686" description="Carboxypeptidase regulatory-like domain-containing protein" evidence="1">
    <location>
        <begin position="28"/>
        <end position="146"/>
    </location>
</feature>
<dbReference type="EMBL" id="JACHFR010000004">
    <property type="protein sequence ID" value="MBB5219890.1"/>
    <property type="molecule type" value="Genomic_DNA"/>
</dbReference>
<proteinExistence type="predicted"/>
<evidence type="ECO:0000313" key="3">
    <source>
        <dbReference type="Proteomes" id="UP000578697"/>
    </source>
</evidence>
<dbReference type="PROSITE" id="PS51257">
    <property type="entry name" value="PROKAR_LIPOPROTEIN"/>
    <property type="match status" value="1"/>
</dbReference>
<dbReference type="Proteomes" id="UP000578697">
    <property type="component" value="Unassembled WGS sequence"/>
</dbReference>
<dbReference type="RefSeq" id="WP_184653430.1">
    <property type="nucleotide sequence ID" value="NZ_JACHFR010000004.1"/>
</dbReference>